<accession>A0A5R9F504</accession>
<evidence type="ECO:0000256" key="8">
    <source>
        <dbReference type="ARBA" id="ARBA00023157"/>
    </source>
</evidence>
<dbReference type="SUPFAM" id="SSF55424">
    <property type="entry name" value="FAD/NAD-linked reductases, dimerisation (C-terminal) domain"/>
    <property type="match status" value="1"/>
</dbReference>
<comment type="catalytic activity">
    <reaction evidence="10 14">
        <text>N(6)-[(R)-dihydrolipoyl]-L-lysyl-[protein] + NAD(+) = N(6)-[(R)-lipoyl]-L-lysyl-[protein] + NADH + H(+)</text>
        <dbReference type="Rhea" id="RHEA:15045"/>
        <dbReference type="Rhea" id="RHEA-COMP:10474"/>
        <dbReference type="Rhea" id="RHEA-COMP:10475"/>
        <dbReference type="ChEBI" id="CHEBI:15378"/>
        <dbReference type="ChEBI" id="CHEBI:57540"/>
        <dbReference type="ChEBI" id="CHEBI:57945"/>
        <dbReference type="ChEBI" id="CHEBI:83099"/>
        <dbReference type="ChEBI" id="CHEBI:83100"/>
        <dbReference type="EC" id="1.8.1.4"/>
    </reaction>
</comment>
<keyword evidence="9 14" id="KW-0676">Redox-active center</keyword>
<dbReference type="InterPro" id="IPR001100">
    <property type="entry name" value="Pyr_nuc-diS_OxRdtase"/>
</dbReference>
<evidence type="ECO:0000256" key="12">
    <source>
        <dbReference type="PIRSR" id="PIRSR000350-3"/>
    </source>
</evidence>
<dbReference type="GO" id="GO:0050660">
    <property type="term" value="F:flavin adenine dinucleotide binding"/>
    <property type="evidence" value="ECO:0007669"/>
    <property type="project" value="InterPro"/>
</dbReference>
<keyword evidence="4 14" id="KW-0285">Flavoprotein</keyword>
<dbReference type="Gene3D" id="3.50.50.60">
    <property type="entry name" value="FAD/NAD(P)-binding domain"/>
    <property type="match status" value="2"/>
</dbReference>
<dbReference type="Gene3D" id="3.30.390.30">
    <property type="match status" value="1"/>
</dbReference>
<comment type="caution">
    <text evidence="17">The sequence shown here is derived from an EMBL/GenBank/DDBJ whole genome shotgun (WGS) entry which is preliminary data.</text>
</comment>
<comment type="miscellaneous">
    <text evidence="14">The active site is a redox-active disulfide bond.</text>
</comment>
<dbReference type="InterPro" id="IPR023753">
    <property type="entry name" value="FAD/NAD-binding_dom"/>
</dbReference>
<evidence type="ECO:0000256" key="7">
    <source>
        <dbReference type="ARBA" id="ARBA00023027"/>
    </source>
</evidence>
<dbReference type="OrthoDB" id="9800167at2"/>
<dbReference type="InterPro" id="IPR036188">
    <property type="entry name" value="FAD/NAD-bd_sf"/>
</dbReference>
<feature type="domain" description="FAD/NAD(P)-binding" evidence="16">
    <location>
        <begin position="11"/>
        <end position="330"/>
    </location>
</feature>
<reference evidence="17 18" key="1">
    <citation type="submission" date="2019-04" db="EMBL/GenBank/DDBJ databases">
        <title>Bacillus caeni sp. nov., a bacterium isolated from mangrove sediment.</title>
        <authorList>
            <person name="Huang H."/>
            <person name="Mo K."/>
            <person name="Hu Y."/>
        </authorList>
    </citation>
    <scope>NUCLEOTIDE SEQUENCE [LARGE SCALE GENOMIC DNA]</scope>
    <source>
        <strain evidence="17 18">HB172195</strain>
    </source>
</reference>
<evidence type="ECO:0000256" key="5">
    <source>
        <dbReference type="ARBA" id="ARBA00022827"/>
    </source>
</evidence>
<proteinExistence type="inferred from homology"/>
<sequence>MVVGEILEERELIIIGGGPGGYSAAIRAAQLGMEVTLVEKGKPGGICLHHGCIPSKVLTQAASKFKDAKNLEEFGISVGEAEFSFERWQNKKKNVVDGLSKGVEGLLKANGVEVIQGTASFTSNDKIGIEQDEKFEAFRFENAIIATGSTPLVPEFLKELHERILSPYSVFQLEELPEHLVVYGSDYISLEIATSFRMLGSNVTLVLDDKKDTFEFDNAITKELTRVLKKNKIKLIKGSEVKELKTNENGVQLTVHSSGETITIEGSHFFYSVGHRPNLENVGIQFSDVTLNEEGFIEINNQCQTSVPSIFAIGDITAGPAFANKAAKQGKTAAECLAGIPSEHSLALIPTVVHTAPPIAAVGLTEEEAAEEGYHVKTGQFSMAGNGFASIIGKKDGVMKLVSDAETDRVLGFHVMSEGAIELIDKGVLAMEMVARDEDIMYPYYPHPSLNEGWLEASEALKEKAIHIPPAKKKKPVSTN</sequence>
<dbReference type="FunFam" id="3.30.390.30:FF:000001">
    <property type="entry name" value="Dihydrolipoyl dehydrogenase"/>
    <property type="match status" value="1"/>
</dbReference>
<keyword evidence="6 14" id="KW-0560">Oxidoreductase</keyword>
<evidence type="ECO:0000256" key="14">
    <source>
        <dbReference type="RuleBase" id="RU003692"/>
    </source>
</evidence>
<feature type="active site" description="Proton acceptor" evidence="11">
    <location>
        <position position="447"/>
    </location>
</feature>
<evidence type="ECO:0000313" key="17">
    <source>
        <dbReference type="EMBL" id="TLS38111.1"/>
    </source>
</evidence>
<protein>
    <recommendedName>
        <fullName evidence="3 14">Dihydrolipoyl dehydrogenase</fullName>
        <ecNumber evidence="2 14">1.8.1.4</ecNumber>
    </recommendedName>
</protein>
<dbReference type="RefSeq" id="WP_138124253.1">
    <property type="nucleotide sequence ID" value="NZ_SWLG01000004.1"/>
</dbReference>
<feature type="binding site" evidence="12">
    <location>
        <begin position="184"/>
        <end position="191"/>
    </location>
    <ligand>
        <name>NAD(+)</name>
        <dbReference type="ChEBI" id="CHEBI:57540"/>
    </ligand>
</feature>
<evidence type="ECO:0000256" key="2">
    <source>
        <dbReference type="ARBA" id="ARBA00012608"/>
    </source>
</evidence>
<dbReference type="InterPro" id="IPR012999">
    <property type="entry name" value="Pyr_OxRdtase_I_AS"/>
</dbReference>
<evidence type="ECO:0000256" key="3">
    <source>
        <dbReference type="ARBA" id="ARBA00016961"/>
    </source>
</evidence>
<evidence type="ECO:0000256" key="11">
    <source>
        <dbReference type="PIRSR" id="PIRSR000350-2"/>
    </source>
</evidence>
<dbReference type="NCBIfam" id="TIGR01350">
    <property type="entry name" value="lipoamide_DH"/>
    <property type="match status" value="1"/>
</dbReference>
<evidence type="ECO:0000256" key="6">
    <source>
        <dbReference type="ARBA" id="ARBA00023002"/>
    </source>
</evidence>
<keyword evidence="7 12" id="KW-0520">NAD</keyword>
<dbReference type="EMBL" id="SWLG01000004">
    <property type="protein sequence ID" value="TLS38111.1"/>
    <property type="molecule type" value="Genomic_DNA"/>
</dbReference>
<evidence type="ECO:0000256" key="1">
    <source>
        <dbReference type="ARBA" id="ARBA00007532"/>
    </source>
</evidence>
<comment type="cofactor">
    <cofactor evidence="12 14">
        <name>FAD</name>
        <dbReference type="ChEBI" id="CHEBI:57692"/>
    </cofactor>
    <text evidence="12 14">Binds 1 FAD per subunit.</text>
</comment>
<keyword evidence="8" id="KW-1015">Disulfide bond</keyword>
<dbReference type="SUPFAM" id="SSF51905">
    <property type="entry name" value="FAD/NAD(P)-binding domain"/>
    <property type="match status" value="1"/>
</dbReference>
<dbReference type="Pfam" id="PF07992">
    <property type="entry name" value="Pyr_redox_2"/>
    <property type="match status" value="1"/>
</dbReference>
<dbReference type="PIRSF" id="PIRSF000350">
    <property type="entry name" value="Mercury_reductase_MerA"/>
    <property type="match status" value="1"/>
</dbReference>
<evidence type="ECO:0000256" key="10">
    <source>
        <dbReference type="ARBA" id="ARBA00049187"/>
    </source>
</evidence>
<evidence type="ECO:0000256" key="9">
    <source>
        <dbReference type="ARBA" id="ARBA00023284"/>
    </source>
</evidence>
<dbReference type="InterPro" id="IPR004099">
    <property type="entry name" value="Pyr_nucl-diS_OxRdtase_dimer"/>
</dbReference>
<dbReference type="Proteomes" id="UP000308230">
    <property type="component" value="Unassembled WGS sequence"/>
</dbReference>
<dbReference type="PRINTS" id="PR00368">
    <property type="entry name" value="FADPNR"/>
</dbReference>
<dbReference type="PANTHER" id="PTHR22912">
    <property type="entry name" value="DISULFIDE OXIDOREDUCTASE"/>
    <property type="match status" value="1"/>
</dbReference>
<evidence type="ECO:0000259" key="15">
    <source>
        <dbReference type="Pfam" id="PF02852"/>
    </source>
</evidence>
<feature type="domain" description="Pyridine nucleotide-disulphide oxidoreductase dimerisation" evidence="15">
    <location>
        <begin position="349"/>
        <end position="457"/>
    </location>
</feature>
<dbReference type="PROSITE" id="PS00076">
    <property type="entry name" value="PYRIDINE_REDOX_1"/>
    <property type="match status" value="1"/>
</dbReference>
<dbReference type="AlphaFoldDB" id="A0A5R9F504"/>
<feature type="binding site" evidence="12">
    <location>
        <position position="56"/>
    </location>
    <ligand>
        <name>FAD</name>
        <dbReference type="ChEBI" id="CHEBI:57692"/>
    </ligand>
</feature>
<feature type="binding site" evidence="12">
    <location>
        <position position="315"/>
    </location>
    <ligand>
        <name>FAD</name>
        <dbReference type="ChEBI" id="CHEBI:57692"/>
    </ligand>
</feature>
<dbReference type="InterPro" id="IPR006258">
    <property type="entry name" value="Lipoamide_DH"/>
</dbReference>
<gene>
    <name evidence="17" type="primary">lpdA</name>
    <name evidence="17" type="ORF">FCL54_06105</name>
</gene>
<dbReference type="GO" id="GO:0006103">
    <property type="term" value="P:2-oxoglutarate metabolic process"/>
    <property type="evidence" value="ECO:0007669"/>
    <property type="project" value="TreeGrafter"/>
</dbReference>
<name>A0A5R9F504_9BACL</name>
<dbReference type="GO" id="GO:0005737">
    <property type="term" value="C:cytoplasm"/>
    <property type="evidence" value="ECO:0007669"/>
    <property type="project" value="UniProtKB-ARBA"/>
</dbReference>
<feature type="disulfide bond" description="Redox-active" evidence="13">
    <location>
        <begin position="47"/>
        <end position="52"/>
    </location>
</feature>
<feature type="binding site" evidence="12">
    <location>
        <position position="274"/>
    </location>
    <ligand>
        <name>NAD(+)</name>
        <dbReference type="ChEBI" id="CHEBI:57540"/>
    </ligand>
</feature>
<evidence type="ECO:0000256" key="4">
    <source>
        <dbReference type="ARBA" id="ARBA00022630"/>
    </source>
</evidence>
<dbReference type="GO" id="GO:0004148">
    <property type="term" value="F:dihydrolipoyl dehydrogenase (NADH) activity"/>
    <property type="evidence" value="ECO:0007669"/>
    <property type="project" value="UniProtKB-EC"/>
</dbReference>
<keyword evidence="5 12" id="KW-0274">FAD</keyword>
<comment type="similarity">
    <text evidence="1 14">Belongs to the class-I pyridine nucleotide-disulfide oxidoreductase family.</text>
</comment>
<dbReference type="InterPro" id="IPR016156">
    <property type="entry name" value="FAD/NAD-linked_Rdtase_dimer_sf"/>
</dbReference>
<organism evidence="17 18">
    <name type="scientific">Exobacillus caeni</name>
    <dbReference type="NCBI Taxonomy" id="2574798"/>
    <lineage>
        <taxon>Bacteria</taxon>
        <taxon>Bacillati</taxon>
        <taxon>Bacillota</taxon>
        <taxon>Bacilli</taxon>
        <taxon>Bacillales</taxon>
        <taxon>Guptibacillaceae</taxon>
        <taxon>Exobacillus</taxon>
    </lineage>
</organism>
<dbReference type="InterPro" id="IPR050151">
    <property type="entry name" value="Class-I_Pyr_Nuc-Dis_Oxidored"/>
</dbReference>
<dbReference type="Pfam" id="PF02852">
    <property type="entry name" value="Pyr_redox_dim"/>
    <property type="match status" value="1"/>
</dbReference>
<dbReference type="PANTHER" id="PTHR22912:SF151">
    <property type="entry name" value="DIHYDROLIPOYL DEHYDROGENASE, MITOCHONDRIAL"/>
    <property type="match status" value="1"/>
</dbReference>
<dbReference type="EC" id="1.8.1.4" evidence="2 14"/>
<dbReference type="PRINTS" id="PR00411">
    <property type="entry name" value="PNDRDTASEI"/>
</dbReference>
<evidence type="ECO:0000313" key="18">
    <source>
        <dbReference type="Proteomes" id="UP000308230"/>
    </source>
</evidence>
<feature type="binding site" evidence="12">
    <location>
        <begin position="147"/>
        <end position="149"/>
    </location>
    <ligand>
        <name>FAD</name>
        <dbReference type="ChEBI" id="CHEBI:57692"/>
    </ligand>
</feature>
<keyword evidence="12" id="KW-0547">Nucleotide-binding</keyword>
<evidence type="ECO:0000256" key="13">
    <source>
        <dbReference type="PIRSR" id="PIRSR000350-4"/>
    </source>
</evidence>
<keyword evidence="18" id="KW-1185">Reference proteome</keyword>
<evidence type="ECO:0000259" key="16">
    <source>
        <dbReference type="Pfam" id="PF07992"/>
    </source>
</evidence>